<protein>
    <submittedName>
        <fullName evidence="1">Uncharacterized protein</fullName>
    </submittedName>
</protein>
<organism evidence="1">
    <name type="scientific">marine metagenome</name>
    <dbReference type="NCBI Taxonomy" id="408172"/>
    <lineage>
        <taxon>unclassified sequences</taxon>
        <taxon>metagenomes</taxon>
        <taxon>ecological metagenomes</taxon>
    </lineage>
</organism>
<evidence type="ECO:0000313" key="1">
    <source>
        <dbReference type="EMBL" id="SVD00405.1"/>
    </source>
</evidence>
<feature type="non-terminal residue" evidence="1">
    <location>
        <position position="67"/>
    </location>
</feature>
<gene>
    <name evidence="1" type="ORF">METZ01_LOCUS353259</name>
</gene>
<reference evidence="1" key="1">
    <citation type="submission" date="2018-05" db="EMBL/GenBank/DDBJ databases">
        <authorList>
            <person name="Lanie J.A."/>
            <person name="Ng W.-L."/>
            <person name="Kazmierczak K.M."/>
            <person name="Andrzejewski T.M."/>
            <person name="Davidsen T.M."/>
            <person name="Wayne K.J."/>
            <person name="Tettelin H."/>
            <person name="Glass J.I."/>
            <person name="Rusch D."/>
            <person name="Podicherti R."/>
            <person name="Tsui H.-C.T."/>
            <person name="Winkler M.E."/>
        </authorList>
    </citation>
    <scope>NUCLEOTIDE SEQUENCE</scope>
</reference>
<sequence>MSDFEKPGWGDRDAGSLRARLRPLGLPVREVIARLKAVYRLIGSAVPHGEARVFYGYRRVQGEKTVT</sequence>
<proteinExistence type="predicted"/>
<name>A0A382RTD3_9ZZZZ</name>
<dbReference type="AlphaFoldDB" id="A0A382RTD3"/>
<dbReference type="EMBL" id="UINC01123735">
    <property type="protein sequence ID" value="SVD00405.1"/>
    <property type="molecule type" value="Genomic_DNA"/>
</dbReference>
<accession>A0A382RTD3</accession>